<evidence type="ECO:0000313" key="3">
    <source>
        <dbReference type="Proteomes" id="UP001226389"/>
    </source>
</evidence>
<proteinExistence type="predicted"/>
<gene>
    <name evidence="2" type="ORF">J2T22_003921</name>
</gene>
<keyword evidence="3" id="KW-1185">Reference proteome</keyword>
<organism evidence="2 3">
    <name type="scientific">Pseudarthrobacter defluvii</name>
    <dbReference type="NCBI Taxonomy" id="410837"/>
    <lineage>
        <taxon>Bacteria</taxon>
        <taxon>Bacillati</taxon>
        <taxon>Actinomycetota</taxon>
        <taxon>Actinomycetes</taxon>
        <taxon>Micrococcales</taxon>
        <taxon>Micrococcaceae</taxon>
        <taxon>Pseudarthrobacter</taxon>
    </lineage>
</organism>
<dbReference type="EMBL" id="JAUSSY010000017">
    <property type="protein sequence ID" value="MDQ0120714.1"/>
    <property type="molecule type" value="Genomic_DNA"/>
</dbReference>
<evidence type="ECO:0000313" key="2">
    <source>
        <dbReference type="EMBL" id="MDQ0120714.1"/>
    </source>
</evidence>
<feature type="region of interest" description="Disordered" evidence="1">
    <location>
        <begin position="1"/>
        <end position="97"/>
    </location>
</feature>
<reference evidence="2 3" key="1">
    <citation type="submission" date="2023-07" db="EMBL/GenBank/DDBJ databases">
        <title>Sorghum-associated microbial communities from plants grown in Nebraska, USA.</title>
        <authorList>
            <person name="Schachtman D."/>
        </authorList>
    </citation>
    <scope>NUCLEOTIDE SEQUENCE [LARGE SCALE GENOMIC DNA]</scope>
    <source>
        <strain evidence="2 3">DS994</strain>
    </source>
</reference>
<accession>A0ABT9UQZ2</accession>
<name>A0ABT9UQZ2_9MICC</name>
<evidence type="ECO:0000256" key="1">
    <source>
        <dbReference type="SAM" id="MobiDB-lite"/>
    </source>
</evidence>
<feature type="compositionally biased region" description="Polar residues" evidence="1">
    <location>
        <begin position="23"/>
        <end position="38"/>
    </location>
</feature>
<dbReference type="Proteomes" id="UP001226389">
    <property type="component" value="Unassembled WGS sequence"/>
</dbReference>
<protein>
    <submittedName>
        <fullName evidence="2">Uncharacterized protein</fullName>
    </submittedName>
</protein>
<sequence>MEMTSSGASGSRGGAAGGAAHETSGQGRRQPEATQGSLQAAPVREGNVQAGPAWEGRAPAGTAQADHVQSGSLPRRYPPDDLPPGDPGAADGPLKAMSPGVVDYLFRQLVSGRPAEDVAWEREGVSLAAQPEGAELARRLAETDLDALTPTELFHYVRAAQRLASWAEGLRQSAVGRYCHAGADAPRPGRRRI</sequence>
<comment type="caution">
    <text evidence="2">The sequence shown here is derived from an EMBL/GenBank/DDBJ whole genome shotgun (WGS) entry which is preliminary data.</text>
</comment>